<evidence type="ECO:0000256" key="7">
    <source>
        <dbReference type="ARBA" id="ARBA00023237"/>
    </source>
</evidence>
<dbReference type="AlphaFoldDB" id="A0A0H5DI71"/>
<comment type="subunit">
    <text evidence="8">Part of the Bam complex.</text>
</comment>
<comment type="function">
    <text evidence="8">Part of the outer membrane protein assembly complex, which is involved in assembly and insertion of beta-barrel proteins into the outer membrane.</text>
</comment>
<name>A0A0H5DI71_9RHOB</name>
<organism evidence="11 12">
    <name type="scientific">Phaeobacter italicus</name>
    <dbReference type="NCBI Taxonomy" id="481446"/>
    <lineage>
        <taxon>Bacteria</taxon>
        <taxon>Pseudomonadati</taxon>
        <taxon>Pseudomonadota</taxon>
        <taxon>Alphaproteobacteria</taxon>
        <taxon>Rhodobacterales</taxon>
        <taxon>Roseobacteraceae</taxon>
        <taxon>Phaeobacter</taxon>
    </lineage>
</organism>
<comment type="subcellular location">
    <subcellularLocation>
        <location evidence="8">Cell outer membrane</location>
    </subcellularLocation>
    <subcellularLocation>
        <location evidence="1">Membrane</location>
    </subcellularLocation>
</comment>
<feature type="domain" description="POTRA" evidence="10">
    <location>
        <begin position="33"/>
        <end position="100"/>
    </location>
</feature>
<evidence type="ECO:0000256" key="5">
    <source>
        <dbReference type="ARBA" id="ARBA00022737"/>
    </source>
</evidence>
<dbReference type="Proteomes" id="UP000043764">
    <property type="component" value="Unassembled WGS sequence"/>
</dbReference>
<dbReference type="InterPro" id="IPR000184">
    <property type="entry name" value="Bac_surfAg_D15"/>
</dbReference>
<dbReference type="InterPro" id="IPR023707">
    <property type="entry name" value="OM_assembly_BamA"/>
</dbReference>
<feature type="signal peptide" evidence="8">
    <location>
        <begin position="1"/>
        <end position="24"/>
    </location>
</feature>
<keyword evidence="5 8" id="KW-0677">Repeat</keyword>
<keyword evidence="3 8" id="KW-0812">Transmembrane</keyword>
<dbReference type="Pfam" id="PF07244">
    <property type="entry name" value="POTRA"/>
    <property type="match status" value="5"/>
</dbReference>
<feature type="domain" description="POTRA" evidence="10">
    <location>
        <begin position="354"/>
        <end position="427"/>
    </location>
</feature>
<keyword evidence="12" id="KW-1185">Reference proteome</keyword>
<evidence type="ECO:0000256" key="2">
    <source>
        <dbReference type="ARBA" id="ARBA00022452"/>
    </source>
</evidence>
<dbReference type="PIRSF" id="PIRSF006076">
    <property type="entry name" value="OM_assembly_OMP85"/>
    <property type="match status" value="1"/>
</dbReference>
<feature type="chain" id="PRO_5008989232" description="Outer membrane protein assembly factor BamA" evidence="8">
    <location>
        <begin position="25"/>
        <end position="782"/>
    </location>
</feature>
<dbReference type="Gene3D" id="3.10.20.310">
    <property type="entry name" value="membrane protein fhac"/>
    <property type="match status" value="5"/>
</dbReference>
<evidence type="ECO:0000256" key="1">
    <source>
        <dbReference type="ARBA" id="ARBA00004370"/>
    </source>
</evidence>
<dbReference type="Gene3D" id="2.40.160.50">
    <property type="entry name" value="membrane protein fhac: a member of the omp85/tpsb transporter family"/>
    <property type="match status" value="1"/>
</dbReference>
<evidence type="ECO:0000313" key="12">
    <source>
        <dbReference type="Proteomes" id="UP000043764"/>
    </source>
</evidence>
<comment type="similarity">
    <text evidence="8">Belongs to the BamA family.</text>
</comment>
<evidence type="ECO:0000256" key="9">
    <source>
        <dbReference type="NCBIfam" id="TIGR03303"/>
    </source>
</evidence>
<dbReference type="InterPro" id="IPR039910">
    <property type="entry name" value="D15-like"/>
</dbReference>
<proteinExistence type="inferred from homology"/>
<feature type="domain" description="POTRA" evidence="10">
    <location>
        <begin position="101"/>
        <end position="178"/>
    </location>
</feature>
<sequence precursor="true">MGAHILYKNVSAAALAVALGFALAPDFAAAQSYSFTNVQVEGNQRIQTSTIVAYTGIERGKSVSAGELNDAYQRILDSGVFESVEIVPRGNTLVIKVTEFPTISRISFEGNRRIKDDALLALIESSPRRVFNPTVAERDAAALAEAYGAQGRLASTVTPRIIRRSDNRVDLVFEISEGDTTEVERVSFVGNRVFSDRRLRRVLETKQAGLLRTFIRADTLIEDRLQFDRQVLRDFYLSRGYVDVRVNSTNAEVTEERDGVFLVVDITEGQQFTFGDISVTSEMSEADADEFRDVLRLRPGVVYNPALVENAITRLETLAIRKGIDFLRAEPRVTRNDRDLTLDVEFVLTRGPRVFVERIDIEGNTTTLDRVIRRQFRTVEGDPFNPREIRESAERIRALGFFETAEVEVREGSSPSEVVVDVDVVEQPTGSLSLGGAYSVNDGFGVAIGLSERNFLGRGQRLSLNISTAQESEEYSIGFTEPNLLGRDLQLDLELGVSETDSSFSEFDTSRAFFSPALTFNTSENTRLQLRYTWGEDEMVSRGDDSSGVPLAGPVIRSEISQGERTNSTIGFTYTFDSRLNGLDSNSGYLFEVGADYAGVGGDSEYVRTTAKLIGQRRILNGDVTLRATIEAGAFSWQGDGFSRSIDRFVLSPSILRGFEPGGVGPRDQSSNGAGGNYNDFLGGNYYAVARLDAEFPLGLPEEIGLRGGLFYDVGNLWGLNNANTGASSAIVGREGSFRHVVGFSLLWTTGFGPLRFNFSKALKKEDFDEEQNFDLTLQARF</sequence>
<dbReference type="GO" id="GO:0051205">
    <property type="term" value="P:protein insertion into membrane"/>
    <property type="evidence" value="ECO:0007669"/>
    <property type="project" value="UniProtKB-UniRule"/>
</dbReference>
<dbReference type="STRING" id="481446.NIT7645_01178"/>
<evidence type="ECO:0000256" key="3">
    <source>
        <dbReference type="ARBA" id="ARBA00022692"/>
    </source>
</evidence>
<evidence type="ECO:0000259" key="10">
    <source>
        <dbReference type="PROSITE" id="PS51779"/>
    </source>
</evidence>
<keyword evidence="6 8" id="KW-0472">Membrane</keyword>
<dbReference type="PANTHER" id="PTHR12815">
    <property type="entry name" value="SORTING AND ASSEMBLY MACHINERY SAMM50 PROTEIN FAMILY MEMBER"/>
    <property type="match status" value="1"/>
</dbReference>
<evidence type="ECO:0000313" key="11">
    <source>
        <dbReference type="EMBL" id="CRL11225.1"/>
    </source>
</evidence>
<evidence type="ECO:0000256" key="6">
    <source>
        <dbReference type="ARBA" id="ARBA00023136"/>
    </source>
</evidence>
<keyword evidence="2 8" id="KW-1134">Transmembrane beta strand</keyword>
<keyword evidence="7 8" id="KW-0998">Cell outer membrane</keyword>
<dbReference type="PROSITE" id="PS51779">
    <property type="entry name" value="POTRA"/>
    <property type="match status" value="3"/>
</dbReference>
<dbReference type="GO" id="GO:0043165">
    <property type="term" value="P:Gram-negative-bacterium-type cell outer membrane assembly"/>
    <property type="evidence" value="ECO:0007669"/>
    <property type="project" value="UniProtKB-UniRule"/>
</dbReference>
<dbReference type="HAMAP" id="MF_01430">
    <property type="entry name" value="OM_assembly_BamA"/>
    <property type="match status" value="1"/>
</dbReference>
<evidence type="ECO:0000256" key="8">
    <source>
        <dbReference type="HAMAP-Rule" id="MF_01430"/>
    </source>
</evidence>
<dbReference type="InterPro" id="IPR010827">
    <property type="entry name" value="BamA/TamA_POTRA"/>
</dbReference>
<dbReference type="PANTHER" id="PTHR12815:SF23">
    <property type="entry name" value="OUTER MEMBRANE PROTEIN ASSEMBLY FACTOR BAMA"/>
    <property type="match status" value="1"/>
</dbReference>
<dbReference type="InterPro" id="IPR034746">
    <property type="entry name" value="POTRA"/>
</dbReference>
<dbReference type="Pfam" id="PF01103">
    <property type="entry name" value="Omp85"/>
    <property type="match status" value="1"/>
</dbReference>
<reference evidence="12" key="1">
    <citation type="submission" date="2015-05" db="EMBL/GenBank/DDBJ databases">
        <authorList>
            <person name="Rodrigo-Torres Lidia"/>
            <person name="Arahal R.David."/>
        </authorList>
    </citation>
    <scope>NUCLEOTIDE SEQUENCE [LARGE SCALE GENOMIC DNA]</scope>
    <source>
        <strain evidence="12">CECT 7321</strain>
    </source>
</reference>
<accession>A0A0H5DI71</accession>
<dbReference type="GO" id="GO:0009279">
    <property type="term" value="C:cell outer membrane"/>
    <property type="evidence" value="ECO:0007669"/>
    <property type="project" value="UniProtKB-SubCell"/>
</dbReference>
<dbReference type="EMBL" id="CVRL01000025">
    <property type="protein sequence ID" value="CRL11225.1"/>
    <property type="molecule type" value="Genomic_DNA"/>
</dbReference>
<protein>
    <recommendedName>
        <fullName evidence="8 9">Outer membrane protein assembly factor BamA</fullName>
    </recommendedName>
</protein>
<evidence type="ECO:0000256" key="4">
    <source>
        <dbReference type="ARBA" id="ARBA00022729"/>
    </source>
</evidence>
<gene>
    <name evidence="8 11" type="primary">bamA</name>
    <name evidence="11" type="ORF">NIT7321_02078</name>
</gene>
<dbReference type="NCBIfam" id="TIGR03303">
    <property type="entry name" value="OM_YaeT"/>
    <property type="match status" value="1"/>
</dbReference>
<keyword evidence="4 8" id="KW-0732">Signal</keyword>